<dbReference type="PANTHER" id="PTHR47691">
    <property type="entry name" value="REGULATOR-RELATED"/>
    <property type="match status" value="1"/>
</dbReference>
<dbReference type="Proteomes" id="UP001218218">
    <property type="component" value="Unassembled WGS sequence"/>
</dbReference>
<keyword evidence="3" id="KW-1185">Reference proteome</keyword>
<dbReference type="SUPFAM" id="SSF52540">
    <property type="entry name" value="P-loop containing nucleoside triphosphate hydrolases"/>
    <property type="match status" value="1"/>
</dbReference>
<gene>
    <name evidence="2" type="ORF">DFH08DRAFT_709042</name>
</gene>
<feature type="domain" description="NACHT" evidence="1">
    <location>
        <begin position="19"/>
        <end position="138"/>
    </location>
</feature>
<dbReference type="AlphaFoldDB" id="A0AAD7EJ39"/>
<reference evidence="2" key="1">
    <citation type="submission" date="2023-03" db="EMBL/GenBank/DDBJ databases">
        <title>Massive genome expansion in bonnet fungi (Mycena s.s.) driven by repeated elements and novel gene families across ecological guilds.</title>
        <authorList>
            <consortium name="Lawrence Berkeley National Laboratory"/>
            <person name="Harder C.B."/>
            <person name="Miyauchi S."/>
            <person name="Viragh M."/>
            <person name="Kuo A."/>
            <person name="Thoen E."/>
            <person name="Andreopoulos B."/>
            <person name="Lu D."/>
            <person name="Skrede I."/>
            <person name="Drula E."/>
            <person name="Henrissat B."/>
            <person name="Morin E."/>
            <person name="Kohler A."/>
            <person name="Barry K."/>
            <person name="LaButti K."/>
            <person name="Morin E."/>
            <person name="Salamov A."/>
            <person name="Lipzen A."/>
            <person name="Mereny Z."/>
            <person name="Hegedus B."/>
            <person name="Baldrian P."/>
            <person name="Stursova M."/>
            <person name="Weitz H."/>
            <person name="Taylor A."/>
            <person name="Grigoriev I.V."/>
            <person name="Nagy L.G."/>
            <person name="Martin F."/>
            <person name="Kauserud H."/>
        </authorList>
    </citation>
    <scope>NUCLEOTIDE SEQUENCE</scope>
    <source>
        <strain evidence="2">CBHHK002</strain>
    </source>
</reference>
<evidence type="ECO:0000313" key="3">
    <source>
        <dbReference type="Proteomes" id="UP001218218"/>
    </source>
</evidence>
<keyword evidence="2" id="KW-0378">Hydrolase</keyword>
<protein>
    <submittedName>
        <fullName evidence="2">P-loop containing nucleoside triphosphate hydrolase protein</fullName>
    </submittedName>
</protein>
<dbReference type="PRINTS" id="PR00364">
    <property type="entry name" value="DISEASERSIST"/>
</dbReference>
<comment type="caution">
    <text evidence="2">The sequence shown here is derived from an EMBL/GenBank/DDBJ whole genome shotgun (WGS) entry which is preliminary data.</text>
</comment>
<dbReference type="InterPro" id="IPR027417">
    <property type="entry name" value="P-loop_NTPase"/>
</dbReference>
<organism evidence="2 3">
    <name type="scientific">Mycena albidolilacea</name>
    <dbReference type="NCBI Taxonomy" id="1033008"/>
    <lineage>
        <taxon>Eukaryota</taxon>
        <taxon>Fungi</taxon>
        <taxon>Dikarya</taxon>
        <taxon>Basidiomycota</taxon>
        <taxon>Agaricomycotina</taxon>
        <taxon>Agaricomycetes</taxon>
        <taxon>Agaricomycetidae</taxon>
        <taxon>Agaricales</taxon>
        <taxon>Marasmiineae</taxon>
        <taxon>Mycenaceae</taxon>
        <taxon>Mycena</taxon>
    </lineage>
</organism>
<feature type="non-terminal residue" evidence="2">
    <location>
        <position position="1"/>
    </location>
</feature>
<dbReference type="EMBL" id="JARIHO010000037">
    <property type="protein sequence ID" value="KAJ7330419.1"/>
    <property type="molecule type" value="Genomic_DNA"/>
</dbReference>
<proteinExistence type="predicted"/>
<evidence type="ECO:0000313" key="2">
    <source>
        <dbReference type="EMBL" id="KAJ7330419.1"/>
    </source>
</evidence>
<sequence length="463" mass="51536">GREVELEDLVNSLLAKPARVAILGPGGMGKTTLAVAALHNPKVVDKYLTCYFIPCDSAQTNESLVATVASNLGLDPSRGSTKHIAHYLSREPPCLVILDNLETPWEPVDGREKVEEFLSLLTDVPHVALLITMRGAERPSKVQWTHPFLCPLSPLTPNAACQTFIEIAGEIHDDSEVDQLLEITDNIPLAIQLISNIASSESDGCRATLERWKVEKTALLSAGHDKRSNLEISIMLSLSSPRMASLPHAADLLSLMSLLSDGILDTDLAQSKPPIPEIFKCKTTLVRTSLAYVDHAGRLKVLAPIRDYIHSTRPPSQHLVRPLRKYLTDLVTVWMTALHDSSLVRGLTPHLTSNLGNLHNLLLQGLDCDCADLVNTVQAIILFNHLNLRMNWGLTPLMFRLPEILNQIDDHRLHGQFITEAFRAHFFYAIPDPDKYMEEAIEHFHIIKDVEGEGNYVCPWRTR</sequence>
<name>A0AAD7EJ39_9AGAR</name>
<accession>A0AAD7EJ39</accession>
<dbReference type="GO" id="GO:0016787">
    <property type="term" value="F:hydrolase activity"/>
    <property type="evidence" value="ECO:0007669"/>
    <property type="project" value="UniProtKB-KW"/>
</dbReference>
<dbReference type="InterPro" id="IPR007111">
    <property type="entry name" value="NACHT_NTPase"/>
</dbReference>
<evidence type="ECO:0000259" key="1">
    <source>
        <dbReference type="Pfam" id="PF05729"/>
    </source>
</evidence>
<dbReference type="Pfam" id="PF05729">
    <property type="entry name" value="NACHT"/>
    <property type="match status" value="1"/>
</dbReference>
<dbReference type="Gene3D" id="3.40.50.300">
    <property type="entry name" value="P-loop containing nucleotide triphosphate hydrolases"/>
    <property type="match status" value="1"/>
</dbReference>
<dbReference type="PANTHER" id="PTHR47691:SF3">
    <property type="entry name" value="HTH-TYPE TRANSCRIPTIONAL REGULATOR RV0890C-RELATED"/>
    <property type="match status" value="1"/>
</dbReference>